<dbReference type="EMBL" id="CCKQ01012165">
    <property type="protein sequence ID" value="CDW83776.1"/>
    <property type="molecule type" value="Genomic_DNA"/>
</dbReference>
<reference evidence="2 3" key="1">
    <citation type="submission" date="2014-06" db="EMBL/GenBank/DDBJ databases">
        <authorList>
            <person name="Swart Estienne"/>
        </authorList>
    </citation>
    <scope>NUCLEOTIDE SEQUENCE [LARGE SCALE GENOMIC DNA]</scope>
    <source>
        <strain evidence="2 3">130c</strain>
    </source>
</reference>
<dbReference type="Proteomes" id="UP000039865">
    <property type="component" value="Unassembled WGS sequence"/>
</dbReference>
<evidence type="ECO:0000313" key="3">
    <source>
        <dbReference type="Proteomes" id="UP000039865"/>
    </source>
</evidence>
<dbReference type="AlphaFoldDB" id="A0A078APB1"/>
<evidence type="ECO:0000256" key="1">
    <source>
        <dbReference type="SAM" id="MobiDB-lite"/>
    </source>
</evidence>
<name>A0A078APB1_STYLE</name>
<dbReference type="InParanoid" id="A0A078APB1"/>
<feature type="compositionally biased region" description="Basic and acidic residues" evidence="1">
    <location>
        <begin position="1"/>
        <end position="17"/>
    </location>
</feature>
<accession>A0A078APB1</accession>
<evidence type="ECO:0000313" key="2">
    <source>
        <dbReference type="EMBL" id="CDW83776.1"/>
    </source>
</evidence>
<gene>
    <name evidence="2" type="primary">Contig9829.g10516</name>
    <name evidence="2" type="ORF">STYLEM_12826</name>
</gene>
<proteinExistence type="predicted"/>
<feature type="region of interest" description="Disordered" evidence="1">
    <location>
        <begin position="1"/>
        <end position="31"/>
    </location>
</feature>
<organism evidence="2 3">
    <name type="scientific">Stylonychia lemnae</name>
    <name type="common">Ciliate</name>
    <dbReference type="NCBI Taxonomy" id="5949"/>
    <lineage>
        <taxon>Eukaryota</taxon>
        <taxon>Sar</taxon>
        <taxon>Alveolata</taxon>
        <taxon>Ciliophora</taxon>
        <taxon>Intramacronucleata</taxon>
        <taxon>Spirotrichea</taxon>
        <taxon>Stichotrichia</taxon>
        <taxon>Sporadotrichida</taxon>
        <taxon>Oxytrichidae</taxon>
        <taxon>Stylonychinae</taxon>
        <taxon>Stylonychia</taxon>
    </lineage>
</organism>
<protein>
    <submittedName>
        <fullName evidence="2">Uncharacterized protein</fullName>
    </submittedName>
</protein>
<sequence length="88" mass="10100">MSDQKDSKKNPQDKLDNTVDGDETGDEGDIKYDIIDPPIVQENLITGEKKKIGGIIRILRFKGQNKRIIQAQYTFYYGYHWINGILSP</sequence>
<keyword evidence="3" id="KW-1185">Reference proteome</keyword>